<evidence type="ECO:0000313" key="1">
    <source>
        <dbReference type="EMBL" id="GMR52517.1"/>
    </source>
</evidence>
<keyword evidence="2" id="KW-1185">Reference proteome</keyword>
<reference evidence="2" key="1">
    <citation type="submission" date="2022-10" db="EMBL/GenBank/DDBJ databases">
        <title>Genome assembly of Pristionchus species.</title>
        <authorList>
            <person name="Yoshida K."/>
            <person name="Sommer R.J."/>
        </authorList>
    </citation>
    <scope>NUCLEOTIDE SEQUENCE [LARGE SCALE GENOMIC DNA]</scope>
    <source>
        <strain evidence="2">RS5460</strain>
    </source>
</reference>
<accession>A0AAN5CXT5</accession>
<feature type="non-terminal residue" evidence="1">
    <location>
        <position position="1"/>
    </location>
</feature>
<dbReference type="AlphaFoldDB" id="A0AAN5CXT5"/>
<comment type="caution">
    <text evidence="1">The sequence shown here is derived from an EMBL/GenBank/DDBJ whole genome shotgun (WGS) entry which is preliminary data.</text>
</comment>
<evidence type="ECO:0000313" key="2">
    <source>
        <dbReference type="Proteomes" id="UP001328107"/>
    </source>
</evidence>
<name>A0AAN5CXT5_9BILA</name>
<gene>
    <name evidence="1" type="ORF">PMAYCL1PPCAC_22712</name>
</gene>
<feature type="non-terminal residue" evidence="1">
    <location>
        <position position="143"/>
    </location>
</feature>
<dbReference type="Proteomes" id="UP001328107">
    <property type="component" value="Unassembled WGS sequence"/>
</dbReference>
<sequence>KGVGIKVGRKIGTDRTASINRFRNLEVYIDPKRNPDHHTEDFLVWEEQTLDVFSMHLETVESEGKVVVKEVLIPRLSHATREEVRPVLKLWGREAPRMTMRKGEDIEPEDLFLAALLFIIERLLERTDEDLGSLSLEDPHRAI</sequence>
<protein>
    <submittedName>
        <fullName evidence="1">Uncharacterized protein</fullName>
    </submittedName>
</protein>
<proteinExistence type="predicted"/>
<organism evidence="1 2">
    <name type="scientific">Pristionchus mayeri</name>
    <dbReference type="NCBI Taxonomy" id="1317129"/>
    <lineage>
        <taxon>Eukaryota</taxon>
        <taxon>Metazoa</taxon>
        <taxon>Ecdysozoa</taxon>
        <taxon>Nematoda</taxon>
        <taxon>Chromadorea</taxon>
        <taxon>Rhabditida</taxon>
        <taxon>Rhabditina</taxon>
        <taxon>Diplogasteromorpha</taxon>
        <taxon>Diplogasteroidea</taxon>
        <taxon>Neodiplogasteridae</taxon>
        <taxon>Pristionchus</taxon>
    </lineage>
</organism>
<dbReference type="EMBL" id="BTRK01000005">
    <property type="protein sequence ID" value="GMR52517.1"/>
    <property type="molecule type" value="Genomic_DNA"/>
</dbReference>